<dbReference type="EMBL" id="CAVMBE010000001">
    <property type="protein sequence ID" value="CAK3764426.1"/>
    <property type="molecule type" value="Genomic_DNA"/>
</dbReference>
<reference evidence="2" key="1">
    <citation type="submission" date="2023-11" db="EMBL/GenBank/DDBJ databases">
        <authorList>
            <person name="Alioto T."/>
            <person name="Alioto T."/>
            <person name="Gomez Garrido J."/>
        </authorList>
    </citation>
    <scope>NUCLEOTIDE SEQUENCE</scope>
</reference>
<feature type="compositionally biased region" description="Polar residues" evidence="1">
    <location>
        <begin position="21"/>
        <end position="33"/>
    </location>
</feature>
<organism evidence="2 3">
    <name type="scientific">Lecanosticta acicola</name>
    <dbReference type="NCBI Taxonomy" id="111012"/>
    <lineage>
        <taxon>Eukaryota</taxon>
        <taxon>Fungi</taxon>
        <taxon>Dikarya</taxon>
        <taxon>Ascomycota</taxon>
        <taxon>Pezizomycotina</taxon>
        <taxon>Dothideomycetes</taxon>
        <taxon>Dothideomycetidae</taxon>
        <taxon>Mycosphaerellales</taxon>
        <taxon>Mycosphaerellaceae</taxon>
        <taxon>Lecanosticta</taxon>
    </lineage>
</organism>
<keyword evidence="3" id="KW-1185">Reference proteome</keyword>
<evidence type="ECO:0000256" key="1">
    <source>
        <dbReference type="SAM" id="MobiDB-lite"/>
    </source>
</evidence>
<dbReference type="Proteomes" id="UP001296104">
    <property type="component" value="Unassembled WGS sequence"/>
</dbReference>
<sequence length="54" mass="5704">MSKRGAGADFGFGENRYGGYQTESPIDGNSQMTPLAGTEDPPTKATAAQLARRK</sequence>
<dbReference type="AlphaFoldDB" id="A0AAI8YRG9"/>
<feature type="region of interest" description="Disordered" evidence="1">
    <location>
        <begin position="1"/>
        <end position="54"/>
    </location>
</feature>
<proteinExistence type="predicted"/>
<name>A0AAI8YRG9_9PEZI</name>
<accession>A0AAI8YRG9</accession>
<gene>
    <name evidence="2" type="ORF">LECACI_7A000343</name>
</gene>
<comment type="caution">
    <text evidence="2">The sequence shown here is derived from an EMBL/GenBank/DDBJ whole genome shotgun (WGS) entry which is preliminary data.</text>
</comment>
<evidence type="ECO:0000313" key="2">
    <source>
        <dbReference type="EMBL" id="CAK3764426.1"/>
    </source>
</evidence>
<evidence type="ECO:0000313" key="3">
    <source>
        <dbReference type="Proteomes" id="UP001296104"/>
    </source>
</evidence>
<protein>
    <submittedName>
        <fullName evidence="2">Uncharacterized protein</fullName>
    </submittedName>
</protein>